<evidence type="ECO:0000256" key="1">
    <source>
        <dbReference type="SAM" id="MobiDB-lite"/>
    </source>
</evidence>
<keyword evidence="3" id="KW-1185">Reference proteome</keyword>
<proteinExistence type="predicted"/>
<feature type="region of interest" description="Disordered" evidence="1">
    <location>
        <begin position="24"/>
        <end position="56"/>
    </location>
</feature>
<evidence type="ECO:0000313" key="2">
    <source>
        <dbReference type="EMBL" id="CAK7214927.1"/>
    </source>
</evidence>
<evidence type="ECO:0000313" key="3">
    <source>
        <dbReference type="Proteomes" id="UP001642406"/>
    </source>
</evidence>
<dbReference type="EMBL" id="CAWUHC010000013">
    <property type="protein sequence ID" value="CAK7214927.1"/>
    <property type="molecule type" value="Genomic_DNA"/>
</dbReference>
<feature type="region of interest" description="Disordered" evidence="1">
    <location>
        <begin position="127"/>
        <end position="153"/>
    </location>
</feature>
<protein>
    <submittedName>
        <fullName evidence="2">Uncharacterized protein</fullName>
    </submittedName>
</protein>
<reference evidence="2 3" key="1">
    <citation type="submission" date="2024-01" db="EMBL/GenBank/DDBJ databases">
        <authorList>
            <person name="Allen C."/>
            <person name="Tagirdzhanova G."/>
        </authorList>
    </citation>
    <scope>NUCLEOTIDE SEQUENCE [LARGE SCALE GENOMIC DNA]</scope>
</reference>
<sequence length="767" mass="84598">MPIIPGDENGGTISRVDVSDFNSGSVSSAASTGSNNAVTTNATRTDNDDDDDTPMTVDQIATDYTIKLGINAAHTGWNARDAFRELVRSWRDSILATHHFSESKLRIQRFTYPVEEGSLEIVFTATEAKPEEHGKDSHNNKSSSNDSDNNDDNNRLEECLGYIRYKSSTKDSNGNFCDGTVDLVSRGATLQPWHFDLGISGGHKDKEEAGIYCESLPLVFVALMRDQHKHNIVCTSGGFLWIGNHNSKGRPVVLLRRLSEGDKLCTRDEHAKITNKPLPRTVQGSHRLFVPDTDTDVHVRIGGTCYDSCAHRPCAHNVCSQSGQPVERCGVSLADFKAWTKTALFLIKTTLSADEIVEMPHGDLLLPPALQGLRYLDGFLVCDDTTEWATNMQDLFYGYNFNIIWTDRSHRWPPSSFQELLIKFIWQAALAQRPDLTPLVHAIFQDKLCIKRFDSRGLARPLWQHLRRLSLAEDNTTDNDSDNHRGDHSKDRRGGIWYYSEQEGTANPQLPALIFAQGRHGVRLTDCYWKLLRKHCNVYTFSEMEQHELISAPIVAIGARVDASLNGPVTVTCSTAAAASHAAASLFQTSLIRLLHASFLGAQQTRMTGFVFVQPAARVKFDMAYMDRCRTFYIHARWLDLDMAASKLGFTSVGTVPGESYFFVVVINPEDEYAICSVTDVVTLPKVTATERVATTTPAPTVTAMLSAGPIASNHIGTAASATNTGPAQSDPNIVVADGALAAGHRKRRRTEDDHVSAATDAGHHAH</sequence>
<feature type="region of interest" description="Disordered" evidence="1">
    <location>
        <begin position="743"/>
        <end position="767"/>
    </location>
</feature>
<feature type="compositionally biased region" description="Basic and acidic residues" evidence="1">
    <location>
        <begin position="750"/>
        <end position="767"/>
    </location>
</feature>
<feature type="compositionally biased region" description="Low complexity" evidence="1">
    <location>
        <begin position="24"/>
        <end position="44"/>
    </location>
</feature>
<gene>
    <name evidence="2" type="ORF">SBRCBS47491_002316</name>
</gene>
<organism evidence="2 3">
    <name type="scientific">Sporothrix bragantina</name>
    <dbReference type="NCBI Taxonomy" id="671064"/>
    <lineage>
        <taxon>Eukaryota</taxon>
        <taxon>Fungi</taxon>
        <taxon>Dikarya</taxon>
        <taxon>Ascomycota</taxon>
        <taxon>Pezizomycotina</taxon>
        <taxon>Sordariomycetes</taxon>
        <taxon>Sordariomycetidae</taxon>
        <taxon>Ophiostomatales</taxon>
        <taxon>Ophiostomataceae</taxon>
        <taxon>Sporothrix</taxon>
    </lineage>
</organism>
<comment type="caution">
    <text evidence="2">The sequence shown here is derived from an EMBL/GenBank/DDBJ whole genome shotgun (WGS) entry which is preliminary data.</text>
</comment>
<dbReference type="Proteomes" id="UP001642406">
    <property type="component" value="Unassembled WGS sequence"/>
</dbReference>
<feature type="compositionally biased region" description="Basic and acidic residues" evidence="1">
    <location>
        <begin position="128"/>
        <end position="139"/>
    </location>
</feature>
<accession>A0ABP0B5X4</accession>
<name>A0ABP0B5X4_9PEZI</name>